<reference evidence="1 2" key="1">
    <citation type="journal article" date="2014" name="Am. J. Bot.">
        <title>Genome assembly and annotation for red clover (Trifolium pratense; Fabaceae).</title>
        <authorList>
            <person name="Istvanek J."/>
            <person name="Jaros M."/>
            <person name="Krenek A."/>
            <person name="Repkova J."/>
        </authorList>
    </citation>
    <scope>NUCLEOTIDE SEQUENCE [LARGE SCALE GENOMIC DNA]</scope>
    <source>
        <strain evidence="2">cv. Tatra</strain>
        <tissue evidence="1">Young leaves</tissue>
    </source>
</reference>
<reference evidence="1 2" key="2">
    <citation type="journal article" date="2017" name="Front. Plant Sci.">
        <title>Gene Classification and Mining of Molecular Markers Useful in Red Clover (Trifolium pratense) Breeding.</title>
        <authorList>
            <person name="Istvanek J."/>
            <person name="Dluhosova J."/>
            <person name="Dluhos P."/>
            <person name="Patkova L."/>
            <person name="Nedelnik J."/>
            <person name="Repkova J."/>
        </authorList>
    </citation>
    <scope>NUCLEOTIDE SEQUENCE [LARGE SCALE GENOMIC DNA]</scope>
    <source>
        <strain evidence="2">cv. Tatra</strain>
        <tissue evidence="1">Young leaves</tissue>
    </source>
</reference>
<proteinExistence type="predicted"/>
<comment type="caution">
    <text evidence="1">The sequence shown here is derived from an EMBL/GenBank/DDBJ whole genome shotgun (WGS) entry which is preliminary data.</text>
</comment>
<organism evidence="1 2">
    <name type="scientific">Trifolium pratense</name>
    <name type="common">Red clover</name>
    <dbReference type="NCBI Taxonomy" id="57577"/>
    <lineage>
        <taxon>Eukaryota</taxon>
        <taxon>Viridiplantae</taxon>
        <taxon>Streptophyta</taxon>
        <taxon>Embryophyta</taxon>
        <taxon>Tracheophyta</taxon>
        <taxon>Spermatophyta</taxon>
        <taxon>Magnoliopsida</taxon>
        <taxon>eudicotyledons</taxon>
        <taxon>Gunneridae</taxon>
        <taxon>Pentapetalae</taxon>
        <taxon>rosids</taxon>
        <taxon>fabids</taxon>
        <taxon>Fabales</taxon>
        <taxon>Fabaceae</taxon>
        <taxon>Papilionoideae</taxon>
        <taxon>50 kb inversion clade</taxon>
        <taxon>NPAAA clade</taxon>
        <taxon>Hologalegina</taxon>
        <taxon>IRL clade</taxon>
        <taxon>Trifolieae</taxon>
        <taxon>Trifolium</taxon>
    </lineage>
</organism>
<name>A0A2K3PQ86_TRIPR</name>
<evidence type="ECO:0000313" key="1">
    <source>
        <dbReference type="EMBL" id="PNY17449.1"/>
    </source>
</evidence>
<dbReference type="Proteomes" id="UP000236291">
    <property type="component" value="Unassembled WGS sequence"/>
</dbReference>
<dbReference type="EMBL" id="ASHM01009371">
    <property type="protein sequence ID" value="PNY17449.1"/>
    <property type="molecule type" value="Genomic_DNA"/>
</dbReference>
<accession>A0A2K3PQ86</accession>
<gene>
    <name evidence="1" type="ORF">L195_g014192</name>
</gene>
<dbReference type="AlphaFoldDB" id="A0A2K3PQ86"/>
<evidence type="ECO:0008006" key="3">
    <source>
        <dbReference type="Google" id="ProtNLM"/>
    </source>
</evidence>
<protein>
    <recommendedName>
        <fullName evidence="3">Reverse transcriptase zinc-binding domain-containing protein</fullName>
    </recommendedName>
</protein>
<evidence type="ECO:0000313" key="2">
    <source>
        <dbReference type="Proteomes" id="UP000236291"/>
    </source>
</evidence>
<sequence>MCGGVFMLCRDNDNPYVTSLTVADYEGMRVSDLMQPNERKWNEALIHQLFNLRDATEILKIPVSCMREEDVPIWRFSKNSVYSVLLAYYQLMEAVIDNTHLRVEGDWMKIWKLKVPNRVKIFIWRTLRGCLPVLERQLKRFGEKREIERKWSNMYGMHKVKRRARESLDDWLRVCCRREHNNFNASRVVQQNWTKPQQGSFKCNVDATCYVTENRGARSRSSWTLDHTSMDTTTSTQQFKVQRFNWVEPGPDFQQFYKFGPFILKSGSSLHHIF</sequence>